<evidence type="ECO:0000259" key="1">
    <source>
        <dbReference type="Pfam" id="PF08501"/>
    </source>
</evidence>
<evidence type="ECO:0000313" key="2">
    <source>
        <dbReference type="EMBL" id="KAK5540830.1"/>
    </source>
</evidence>
<accession>A0AAV9QCF0</accession>
<comment type="caution">
    <text evidence="2">The sequence shown here is derived from an EMBL/GenBank/DDBJ whole genome shotgun (WGS) entry which is preliminary data.</text>
</comment>
<proteinExistence type="predicted"/>
<keyword evidence="3" id="KW-1185">Reference proteome</keyword>
<name>A0AAV9QCF0_9PEZI</name>
<dbReference type="Gene3D" id="3.40.50.720">
    <property type="entry name" value="NAD(P)-binding Rossmann-like Domain"/>
    <property type="match status" value="1"/>
</dbReference>
<dbReference type="GO" id="GO:0009423">
    <property type="term" value="P:chorismate biosynthetic process"/>
    <property type="evidence" value="ECO:0007669"/>
    <property type="project" value="TreeGrafter"/>
</dbReference>
<feature type="domain" description="Shikimate dehydrogenase substrate binding N-terminal" evidence="1">
    <location>
        <begin position="31"/>
        <end position="109"/>
    </location>
</feature>
<dbReference type="AlphaFoldDB" id="A0AAV9QCF0"/>
<dbReference type="InterPro" id="IPR022893">
    <property type="entry name" value="Shikimate_DH_fam"/>
</dbReference>
<dbReference type="SUPFAM" id="SSF51735">
    <property type="entry name" value="NAD(P)-binding Rossmann-fold domains"/>
    <property type="match status" value="1"/>
</dbReference>
<dbReference type="PANTHER" id="PTHR21089">
    <property type="entry name" value="SHIKIMATE DEHYDROGENASE"/>
    <property type="match status" value="1"/>
</dbReference>
<dbReference type="CDD" id="cd01065">
    <property type="entry name" value="NAD_bind_Shikimate_DH"/>
    <property type="match status" value="1"/>
</dbReference>
<dbReference type="Pfam" id="PF08501">
    <property type="entry name" value="Shikimate_dh_N"/>
    <property type="match status" value="1"/>
</dbReference>
<dbReference type="Proteomes" id="UP001345827">
    <property type="component" value="Unassembled WGS sequence"/>
</dbReference>
<dbReference type="InterPro" id="IPR036291">
    <property type="entry name" value="NAD(P)-bd_dom_sf"/>
</dbReference>
<dbReference type="Gene3D" id="3.40.50.10860">
    <property type="entry name" value="Leucine Dehydrogenase, chain A, domain 1"/>
    <property type="match status" value="1"/>
</dbReference>
<dbReference type="InterPro" id="IPR046346">
    <property type="entry name" value="Aminoacid_DH-like_N_sf"/>
</dbReference>
<dbReference type="InterPro" id="IPR013708">
    <property type="entry name" value="Shikimate_DH-bd_N"/>
</dbReference>
<dbReference type="PANTHER" id="PTHR21089:SF1">
    <property type="entry name" value="BIFUNCTIONAL 3-DEHYDROQUINATE DEHYDRATASE_SHIKIMATE DEHYDROGENASE, CHLOROPLASTIC"/>
    <property type="match status" value="1"/>
</dbReference>
<dbReference type="SUPFAM" id="SSF53223">
    <property type="entry name" value="Aminoacid dehydrogenase-like, N-terminal domain"/>
    <property type="match status" value="1"/>
</dbReference>
<protein>
    <recommendedName>
        <fullName evidence="1">Shikimate dehydrogenase substrate binding N-terminal domain-containing protein</fullName>
    </recommendedName>
</protein>
<dbReference type="GO" id="GO:0019632">
    <property type="term" value="P:shikimate metabolic process"/>
    <property type="evidence" value="ECO:0007669"/>
    <property type="project" value="TreeGrafter"/>
</dbReference>
<dbReference type="GO" id="GO:0004764">
    <property type="term" value="F:shikimate 3-dehydrogenase (NADP+) activity"/>
    <property type="evidence" value="ECO:0007669"/>
    <property type="project" value="InterPro"/>
</dbReference>
<gene>
    <name evidence="2" type="ORF">LTR25_002607</name>
</gene>
<dbReference type="EMBL" id="JAXLQG010000004">
    <property type="protein sequence ID" value="KAK5540830.1"/>
    <property type="molecule type" value="Genomic_DNA"/>
</dbReference>
<reference evidence="2 3" key="1">
    <citation type="submission" date="2023-06" db="EMBL/GenBank/DDBJ databases">
        <title>Black Yeasts Isolated from many extreme environments.</title>
        <authorList>
            <person name="Coleine C."/>
            <person name="Stajich J.E."/>
            <person name="Selbmann L."/>
        </authorList>
    </citation>
    <scope>NUCLEOTIDE SEQUENCE [LARGE SCALE GENOMIC DNA]</scope>
    <source>
        <strain evidence="2 3">CCFEE 5887</strain>
    </source>
</reference>
<evidence type="ECO:0000313" key="3">
    <source>
        <dbReference type="Proteomes" id="UP001345827"/>
    </source>
</evidence>
<organism evidence="2 3">
    <name type="scientific">Vermiconidia calcicola</name>
    <dbReference type="NCBI Taxonomy" id="1690605"/>
    <lineage>
        <taxon>Eukaryota</taxon>
        <taxon>Fungi</taxon>
        <taxon>Dikarya</taxon>
        <taxon>Ascomycota</taxon>
        <taxon>Pezizomycotina</taxon>
        <taxon>Dothideomycetes</taxon>
        <taxon>Dothideomycetidae</taxon>
        <taxon>Mycosphaerellales</taxon>
        <taxon>Extremaceae</taxon>
        <taxon>Vermiconidia</taxon>
    </lineage>
</organism>
<sequence length="327" mass="35529">MADRDQIVRYGKSPLTPTSASQPLYTYLFGGGHISHSLSPMINSILYKSAGASWIYALCETTSPQRFLETLHQPDCIGASVTMPNKVTFMPLLDDLTEEAQSIGAVNVVFIRLDQQGHRRYIGTNTDCIGVRDTLLNHSPSLVEKSENQPALVVGAGGASRSAIYALWRWFRLSEIYLVNRLKSEVDALISSVSKTMPGIRLRHIASVDDARAAPTPRIIVGTVPDGVPQKPGEIVAWHICEAFLKNGHGHGKSGGGAIVDMCYFPARTRLLNLAEANGWTTMLGSEVLVRVAAAQQRLWLELEPTPEGVDEALRSVRQASAGAAKI</sequence>